<protein>
    <recommendedName>
        <fullName evidence="13">Splicing factor 3B subunit 1</fullName>
    </recommendedName>
</protein>
<dbReference type="Gene3D" id="1.25.10.10">
    <property type="entry name" value="Leucine-rich Repeat Variant"/>
    <property type="match status" value="4"/>
</dbReference>
<comment type="caution">
    <text evidence="11">The sequence shown here is derived from an EMBL/GenBank/DDBJ whole genome shotgun (WGS) entry which is preliminary data.</text>
</comment>
<keyword evidence="5" id="KW-0677">Repeat</keyword>
<evidence type="ECO:0000256" key="1">
    <source>
        <dbReference type="ARBA" id="ARBA00004123"/>
    </source>
</evidence>
<evidence type="ECO:0000256" key="3">
    <source>
        <dbReference type="ARBA" id="ARBA00022664"/>
    </source>
</evidence>
<name>A0ABR2JSE6_9EUKA</name>
<sequence>MIDSKESKWDKPNDPNKRSTQIEAPRTVVISQPTKKTANLLSNDIELTDDYLNSVLPSKGFKIVTPPSNYVPIKRESRIAAQEDDNKGLPRVPKEFTKLYTDLRPDEELTNDERLERFCMKLLLTLKDGTPFQRKRAMHHLLGHATEFGAPLIFSKLLPLLTSISTSPHERHTLVKVVDRLMYRLQGTMTPYVPQLLAFVGKMLNDHDSIARAEAREIVSNLAKLSGLPTILPALRSGLDSDDDGTRDITAKTLATVAHSLGISAIFPFLRAVVRSKSWKIKSTGISIVNNIAYLAGNGILPFLADMIDIISPSLGDENVAVVKGTIRCITTMAESVQPLGGSAFDSVIPQIWEGVKNQPVRKVCLRSVGALLLVMEQPKAARNFKELLGDVLRCFRSLSPDEKLTGLVIFERALAKDAVDTLQIENMSEEFFNQFWNNRSVLDQKIQKHLVPITADIAKKSSLKIVVSHLFKDFKQQPPDYRRLVIETFDKLIELCDTATLTERMVFQINDDLVFAFEDIKDDQRKEKLYTTTLGNYVEQLGKRVEPILDQISSQILDRLNVPNHHIRKLSAALLSIYADPLAKCGKKKTLLHFYGVLQEFIGEEYPEVLATVLDATRAIIATLDVKELNPPPDDVVSRLVPILKNRHEKVAYSCVMLIRVLSEKSPGLVVKKEWMRICFELLELLKAEKKKVRNAAIDTFSFIAKLMGPFDVLLALLNNLQVQERQIRLCTTSAIAVLAENCGAYNVLPALMNEYRTPDSNVQNGALKALQFLFQTIGYQCADYCYSVTPLLTHALIERDPVHRQIACLAVKNFTIGCFAAGKQDAILHLLNHLLPNIFESTLHFIDAVMDALDTMRLTLGPGILMQYILSGLFHPARKVRSQYWRVYNNMVIYSGDALVPYYPLMQNTQSNNYHRDEFDVFV</sequence>
<dbReference type="InterPro" id="IPR054573">
    <property type="entry name" value="PP2A/SF3B1-like_HEAT"/>
</dbReference>
<proteinExistence type="inferred from homology"/>
<keyword evidence="4" id="KW-0747">Spliceosome</keyword>
<feature type="region of interest" description="Disordered" evidence="8">
    <location>
        <begin position="1"/>
        <end position="25"/>
    </location>
</feature>
<evidence type="ECO:0000259" key="10">
    <source>
        <dbReference type="Pfam" id="PF22646"/>
    </source>
</evidence>
<gene>
    <name evidence="11" type="ORF">M9Y10_044374</name>
</gene>
<evidence type="ECO:0000256" key="4">
    <source>
        <dbReference type="ARBA" id="ARBA00022728"/>
    </source>
</evidence>
<dbReference type="Pfam" id="PF08920">
    <property type="entry name" value="SF3b1"/>
    <property type="match status" value="1"/>
</dbReference>
<feature type="domain" description="Splicing factor 3B subunit 1" evidence="9">
    <location>
        <begin position="30"/>
        <end position="80"/>
    </location>
</feature>
<feature type="domain" description="Phosphatase PP2A regulatory subunit A/Splicing factor 3B subunit 1-like HEAT repeat" evidence="10">
    <location>
        <begin position="711"/>
        <end position="775"/>
    </location>
</feature>
<keyword evidence="6" id="KW-0508">mRNA splicing</keyword>
<dbReference type="InterPro" id="IPR016024">
    <property type="entry name" value="ARM-type_fold"/>
</dbReference>
<organism evidence="11 12">
    <name type="scientific">Tritrichomonas musculus</name>
    <dbReference type="NCBI Taxonomy" id="1915356"/>
    <lineage>
        <taxon>Eukaryota</taxon>
        <taxon>Metamonada</taxon>
        <taxon>Parabasalia</taxon>
        <taxon>Tritrichomonadida</taxon>
        <taxon>Tritrichomonadidae</taxon>
        <taxon>Tritrichomonas</taxon>
    </lineage>
</organism>
<evidence type="ECO:0000256" key="7">
    <source>
        <dbReference type="ARBA" id="ARBA00023242"/>
    </source>
</evidence>
<accession>A0ABR2JSE6</accession>
<keyword evidence="7" id="KW-0539">Nucleus</keyword>
<dbReference type="InterPro" id="IPR011989">
    <property type="entry name" value="ARM-like"/>
</dbReference>
<evidence type="ECO:0008006" key="13">
    <source>
        <dbReference type="Google" id="ProtNLM"/>
    </source>
</evidence>
<evidence type="ECO:0000313" key="11">
    <source>
        <dbReference type="EMBL" id="KAK8881738.1"/>
    </source>
</evidence>
<evidence type="ECO:0000313" key="12">
    <source>
        <dbReference type="Proteomes" id="UP001470230"/>
    </source>
</evidence>
<feature type="compositionally biased region" description="Basic and acidic residues" evidence="8">
    <location>
        <begin position="1"/>
        <end position="17"/>
    </location>
</feature>
<dbReference type="InterPro" id="IPR038737">
    <property type="entry name" value="SF3b_su1-like"/>
</dbReference>
<keyword evidence="12" id="KW-1185">Reference proteome</keyword>
<dbReference type="InterPro" id="IPR015016">
    <property type="entry name" value="SF3b_su1"/>
</dbReference>
<evidence type="ECO:0000259" key="9">
    <source>
        <dbReference type="Pfam" id="PF08920"/>
    </source>
</evidence>
<evidence type="ECO:0000256" key="6">
    <source>
        <dbReference type="ARBA" id="ARBA00023187"/>
    </source>
</evidence>
<comment type="subcellular location">
    <subcellularLocation>
        <location evidence="1">Nucleus</location>
    </subcellularLocation>
</comment>
<dbReference type="Proteomes" id="UP001470230">
    <property type="component" value="Unassembled WGS sequence"/>
</dbReference>
<dbReference type="PANTHER" id="PTHR12097">
    <property type="entry name" value="SPLICING FACTOR 3B, SUBUNIT 1-RELATED"/>
    <property type="match status" value="1"/>
</dbReference>
<keyword evidence="3" id="KW-0507">mRNA processing</keyword>
<comment type="similarity">
    <text evidence="2">Belongs to the SF3B1 family.</text>
</comment>
<dbReference type="SUPFAM" id="SSF48371">
    <property type="entry name" value="ARM repeat"/>
    <property type="match status" value="1"/>
</dbReference>
<evidence type="ECO:0000256" key="2">
    <source>
        <dbReference type="ARBA" id="ARBA00005754"/>
    </source>
</evidence>
<evidence type="ECO:0000256" key="5">
    <source>
        <dbReference type="ARBA" id="ARBA00022737"/>
    </source>
</evidence>
<evidence type="ECO:0000256" key="8">
    <source>
        <dbReference type="SAM" id="MobiDB-lite"/>
    </source>
</evidence>
<dbReference type="EMBL" id="JAPFFF010000009">
    <property type="protein sequence ID" value="KAK8881738.1"/>
    <property type="molecule type" value="Genomic_DNA"/>
</dbReference>
<reference evidence="11 12" key="1">
    <citation type="submission" date="2024-04" db="EMBL/GenBank/DDBJ databases">
        <title>Tritrichomonas musculus Genome.</title>
        <authorList>
            <person name="Alves-Ferreira E."/>
            <person name="Grigg M."/>
            <person name="Lorenzi H."/>
            <person name="Galac M."/>
        </authorList>
    </citation>
    <scope>NUCLEOTIDE SEQUENCE [LARGE SCALE GENOMIC DNA]</scope>
    <source>
        <strain evidence="11 12">EAF2021</strain>
    </source>
</reference>
<dbReference type="Pfam" id="PF22646">
    <property type="entry name" value="PPP2R1A-like_HEAT"/>
    <property type="match status" value="1"/>
</dbReference>